<comment type="pathway">
    <text evidence="2 13">Cofactor biosynthesis; NAD(+) biosynthesis; quinolinate from iminoaspartate: step 1/1.</text>
</comment>
<comment type="cofactor">
    <cofactor evidence="13">
        <name>[4Fe-4S] cluster</name>
        <dbReference type="ChEBI" id="CHEBI:49883"/>
    </cofactor>
    <text evidence="13">Binds 1 [4Fe-4S] cluster per subunit.</text>
</comment>
<keyword evidence="4 13" id="KW-0004">4Fe-4S</keyword>
<evidence type="ECO:0000256" key="6">
    <source>
        <dbReference type="ARBA" id="ARBA00022642"/>
    </source>
</evidence>
<dbReference type="Proteomes" id="UP000700212">
    <property type="component" value="Unassembled WGS sequence"/>
</dbReference>
<dbReference type="HAMAP" id="MF_00569">
    <property type="entry name" value="NadA_type3"/>
    <property type="match status" value="1"/>
</dbReference>
<feature type="binding site" evidence="13">
    <location>
        <position position="271"/>
    </location>
    <ligand>
        <name>iminosuccinate</name>
        <dbReference type="ChEBI" id="CHEBI:77875"/>
    </ligand>
</feature>
<dbReference type="InterPro" id="IPR023515">
    <property type="entry name" value="Quinolinate_synth_A_type3"/>
</dbReference>
<keyword evidence="10 13" id="KW-0411">Iron-sulfur</keyword>
<dbReference type="NCBIfam" id="NF006880">
    <property type="entry name" value="PRK09375.2-1"/>
    <property type="match status" value="1"/>
</dbReference>
<dbReference type="InterPro" id="IPR003473">
    <property type="entry name" value="NadA"/>
</dbReference>
<feature type="binding site" evidence="13">
    <location>
        <begin position="254"/>
        <end position="256"/>
    </location>
    <ligand>
        <name>iminosuccinate</name>
        <dbReference type="ChEBI" id="CHEBI:77875"/>
    </ligand>
</feature>
<keyword evidence="9 13" id="KW-0408">Iron</keyword>
<dbReference type="NCBIfam" id="TIGR00550">
    <property type="entry name" value="nadA"/>
    <property type="match status" value="1"/>
</dbReference>
<dbReference type="Gene3D" id="3.40.50.10800">
    <property type="entry name" value="NadA-like"/>
    <property type="match status" value="3"/>
</dbReference>
<evidence type="ECO:0000256" key="10">
    <source>
        <dbReference type="ARBA" id="ARBA00023014"/>
    </source>
</evidence>
<evidence type="ECO:0000256" key="12">
    <source>
        <dbReference type="ARBA" id="ARBA00073059"/>
    </source>
</evidence>
<dbReference type="GO" id="GO:0046872">
    <property type="term" value="F:metal ion binding"/>
    <property type="evidence" value="ECO:0007669"/>
    <property type="project" value="UniProtKB-KW"/>
</dbReference>
<evidence type="ECO:0000256" key="11">
    <source>
        <dbReference type="ARBA" id="ARBA00050125"/>
    </source>
</evidence>
<evidence type="ECO:0000313" key="15">
    <source>
        <dbReference type="Proteomes" id="UP000700212"/>
    </source>
</evidence>
<feature type="binding site" evidence="13">
    <location>
        <position position="44"/>
    </location>
    <ligand>
        <name>iminosuccinate</name>
        <dbReference type="ChEBI" id="CHEBI:77875"/>
    </ligand>
</feature>
<keyword evidence="5 13" id="KW-0963">Cytoplasm</keyword>
<evidence type="ECO:0000256" key="1">
    <source>
        <dbReference type="ARBA" id="ARBA00003791"/>
    </source>
</evidence>
<evidence type="ECO:0000256" key="4">
    <source>
        <dbReference type="ARBA" id="ARBA00022485"/>
    </source>
</evidence>
<dbReference type="PANTHER" id="PTHR30573:SF0">
    <property type="entry name" value="QUINOLINATE SYNTHASE, CHLOROPLASTIC"/>
    <property type="match status" value="1"/>
</dbReference>
<accession>A0A921T5M1</accession>
<comment type="catalytic activity">
    <reaction evidence="11">
        <text>iminosuccinate + dihydroxyacetone phosphate = quinolinate + phosphate + 2 H2O + H(+)</text>
        <dbReference type="Rhea" id="RHEA:25888"/>
        <dbReference type="ChEBI" id="CHEBI:15377"/>
        <dbReference type="ChEBI" id="CHEBI:15378"/>
        <dbReference type="ChEBI" id="CHEBI:29959"/>
        <dbReference type="ChEBI" id="CHEBI:43474"/>
        <dbReference type="ChEBI" id="CHEBI:57642"/>
        <dbReference type="ChEBI" id="CHEBI:77875"/>
        <dbReference type="EC" id="2.5.1.72"/>
    </reaction>
    <physiologicalReaction direction="left-to-right" evidence="11">
        <dbReference type="Rhea" id="RHEA:25889"/>
    </physiologicalReaction>
</comment>
<keyword evidence="7 13" id="KW-0808">Transferase</keyword>
<dbReference type="EMBL" id="DYTV01000075">
    <property type="protein sequence ID" value="HJH11239.1"/>
    <property type="molecule type" value="Genomic_DNA"/>
</dbReference>
<dbReference type="InterPro" id="IPR036094">
    <property type="entry name" value="NadA_sf"/>
</dbReference>
<evidence type="ECO:0000256" key="5">
    <source>
        <dbReference type="ARBA" id="ARBA00022490"/>
    </source>
</evidence>
<dbReference type="GO" id="GO:0005829">
    <property type="term" value="C:cytosol"/>
    <property type="evidence" value="ECO:0007669"/>
    <property type="project" value="TreeGrafter"/>
</dbReference>
<reference evidence="14" key="2">
    <citation type="submission" date="2021-09" db="EMBL/GenBank/DDBJ databases">
        <authorList>
            <person name="Gilroy R."/>
        </authorList>
    </citation>
    <scope>NUCLEOTIDE SEQUENCE</scope>
    <source>
        <strain evidence="14">CHK160-4876</strain>
    </source>
</reference>
<proteinExistence type="inferred from homology"/>
<keyword evidence="8 13" id="KW-0479">Metal-binding</keyword>
<evidence type="ECO:0000256" key="3">
    <source>
        <dbReference type="ARBA" id="ARBA00012669"/>
    </source>
</evidence>
<sequence length="366" mass="40756">MSISELLQTTTLPEKYRHLSVEEMERQIRAIKDALGDELFIPGHHYQKDEVIQFADAAGDSLQLAQLCEKNTKAKHIVFCGVHFMAETADMLTTDHQAVYLPDMRAGCSMADMADIYQTEAAWPVLQQIFGDTILPLTYVNSTAAIKAFVGKNGGACVTSSNAKKMVAWAFTQKKRIFFLPDQHLGRNTAFDLGIPLDAMAVWNPQTNSLETDQDPENIRVILWKGHCSVHEGFSVAQIEHVRKTHPTMRVIVHPECSREVVAASDDAGSTKYIIDQIEAAPANTQWAIGTEMNLVNRLIAEHPDKKIISLNPYMCPCLTMNRIDLAHLLWSLDSIVAGTPQNQITVDAKTTQDAKLALTRMLERA</sequence>
<dbReference type="FunFam" id="3.40.50.10800:FF:000001">
    <property type="entry name" value="Quinolinate synthase A"/>
    <property type="match status" value="1"/>
</dbReference>
<protein>
    <recommendedName>
        <fullName evidence="12 13">Quinolinate synthase</fullName>
        <ecNumber evidence="3 13">2.5.1.72</ecNumber>
    </recommendedName>
</protein>
<name>A0A921T5M1_9BACL</name>
<evidence type="ECO:0000256" key="13">
    <source>
        <dbReference type="HAMAP-Rule" id="MF_00569"/>
    </source>
</evidence>
<dbReference type="AlphaFoldDB" id="A0A921T5M1"/>
<feature type="binding site" evidence="13">
    <location>
        <position position="160"/>
    </location>
    <ligand>
        <name>iminosuccinate</name>
        <dbReference type="ChEBI" id="CHEBI:77875"/>
    </ligand>
</feature>
<reference evidence="14" key="1">
    <citation type="journal article" date="2021" name="PeerJ">
        <title>Extensive microbial diversity within the chicken gut microbiome revealed by metagenomics and culture.</title>
        <authorList>
            <person name="Gilroy R."/>
            <person name="Ravi A."/>
            <person name="Getino M."/>
            <person name="Pursley I."/>
            <person name="Horton D.L."/>
            <person name="Alikhan N.F."/>
            <person name="Baker D."/>
            <person name="Gharbi K."/>
            <person name="Hall N."/>
            <person name="Watson M."/>
            <person name="Adriaenssens E.M."/>
            <person name="Foster-Nyarko E."/>
            <person name="Jarju S."/>
            <person name="Secka A."/>
            <person name="Antonio M."/>
            <person name="Oren A."/>
            <person name="Chaudhuri R.R."/>
            <person name="La Ragione R."/>
            <person name="Hildebrand F."/>
            <person name="Pallen M.J."/>
        </authorList>
    </citation>
    <scope>NUCLEOTIDE SEQUENCE</scope>
    <source>
        <strain evidence="14">CHK160-4876</strain>
    </source>
</reference>
<feature type="binding site" evidence="13">
    <location>
        <begin position="139"/>
        <end position="141"/>
    </location>
    <ligand>
        <name>iminosuccinate</name>
        <dbReference type="ChEBI" id="CHEBI:77875"/>
    </ligand>
</feature>
<feature type="binding site" evidence="13">
    <location>
        <position position="318"/>
    </location>
    <ligand>
        <name>[4Fe-4S] cluster</name>
        <dbReference type="ChEBI" id="CHEBI:49883"/>
    </ligand>
</feature>
<dbReference type="NCBIfam" id="NF006883">
    <property type="entry name" value="PRK09375.2-4"/>
    <property type="match status" value="1"/>
</dbReference>
<evidence type="ECO:0000256" key="7">
    <source>
        <dbReference type="ARBA" id="ARBA00022679"/>
    </source>
</evidence>
<dbReference type="PANTHER" id="PTHR30573">
    <property type="entry name" value="QUINOLINATE SYNTHETASE A"/>
    <property type="match status" value="1"/>
</dbReference>
<comment type="function">
    <text evidence="1 13">Catalyzes the condensation of iminoaspartate with dihydroxyacetone phosphate to form quinolinate.</text>
</comment>
<dbReference type="Pfam" id="PF02445">
    <property type="entry name" value="NadA"/>
    <property type="match status" value="1"/>
</dbReference>
<comment type="caution">
    <text evidence="14">The sequence shown here is derived from an EMBL/GenBank/DDBJ whole genome shotgun (WGS) entry which is preliminary data.</text>
</comment>
<dbReference type="GO" id="GO:0051539">
    <property type="term" value="F:4 iron, 4 sulfur cluster binding"/>
    <property type="evidence" value="ECO:0007669"/>
    <property type="project" value="UniProtKB-KW"/>
</dbReference>
<dbReference type="GO" id="GO:0034628">
    <property type="term" value="P:'de novo' NAD+ biosynthetic process from L-aspartate"/>
    <property type="evidence" value="ECO:0007669"/>
    <property type="project" value="TreeGrafter"/>
</dbReference>
<evidence type="ECO:0000256" key="2">
    <source>
        <dbReference type="ARBA" id="ARBA00005065"/>
    </source>
</evidence>
<dbReference type="EC" id="2.5.1.72" evidence="3 13"/>
<comment type="subcellular location">
    <subcellularLocation>
        <location evidence="13">Cytoplasm</location>
    </subcellularLocation>
</comment>
<dbReference type="GO" id="GO:0008987">
    <property type="term" value="F:quinolinate synthetase A activity"/>
    <property type="evidence" value="ECO:0007669"/>
    <property type="project" value="UniProtKB-UniRule"/>
</dbReference>
<evidence type="ECO:0000313" key="14">
    <source>
        <dbReference type="EMBL" id="HJH11239.1"/>
    </source>
</evidence>
<feature type="binding site" evidence="13">
    <location>
        <position position="61"/>
    </location>
    <ligand>
        <name>iminosuccinate</name>
        <dbReference type="ChEBI" id="CHEBI:77875"/>
    </ligand>
</feature>
<evidence type="ECO:0000256" key="9">
    <source>
        <dbReference type="ARBA" id="ARBA00023004"/>
    </source>
</evidence>
<evidence type="ECO:0000256" key="8">
    <source>
        <dbReference type="ARBA" id="ARBA00022723"/>
    </source>
</evidence>
<gene>
    <name evidence="13 14" type="primary">nadA</name>
    <name evidence="14" type="ORF">K8V30_06025</name>
</gene>
<keyword evidence="6 13" id="KW-0662">Pyridine nucleotide biosynthesis</keyword>
<organism evidence="14 15">
    <name type="scientific">Metalysinibacillus jejuensis</name>
    <dbReference type="NCBI Taxonomy" id="914327"/>
    <lineage>
        <taxon>Bacteria</taxon>
        <taxon>Bacillati</taxon>
        <taxon>Bacillota</taxon>
        <taxon>Bacilli</taxon>
        <taxon>Bacillales</taxon>
        <taxon>Caryophanaceae</taxon>
        <taxon>Metalysinibacillus</taxon>
    </lineage>
</organism>
<feature type="binding site" evidence="13">
    <location>
        <position position="108"/>
    </location>
    <ligand>
        <name>[4Fe-4S] cluster</name>
        <dbReference type="ChEBI" id="CHEBI:49883"/>
    </ligand>
</feature>
<dbReference type="SUPFAM" id="SSF142754">
    <property type="entry name" value="NadA-like"/>
    <property type="match status" value="1"/>
</dbReference>
<comment type="similarity">
    <text evidence="13">Belongs to the quinolinate synthase family. Type 3 subfamily.</text>
</comment>
<feature type="binding site" evidence="13">
    <location>
        <position position="228"/>
    </location>
    <ligand>
        <name>[4Fe-4S] cluster</name>
        <dbReference type="ChEBI" id="CHEBI:49883"/>
    </ligand>
</feature>